<feature type="compositionally biased region" description="Basic and acidic residues" evidence="1">
    <location>
        <begin position="92"/>
        <end position="106"/>
    </location>
</feature>
<evidence type="ECO:0000256" key="1">
    <source>
        <dbReference type="SAM" id="MobiDB-lite"/>
    </source>
</evidence>
<reference evidence="2" key="2">
    <citation type="submission" date="2024-08" db="UniProtKB">
        <authorList>
            <consortium name="EnsemblMetazoa"/>
        </authorList>
    </citation>
    <scope>IDENTIFICATION</scope>
</reference>
<dbReference type="EnsemblMetazoa" id="XM_019915069.1">
    <property type="protein sequence ID" value="XP_019770628.1"/>
    <property type="gene ID" value="LOC109544750"/>
</dbReference>
<dbReference type="AlphaFoldDB" id="A0AAR5QBN0"/>
<keyword evidence="3" id="KW-1185">Reference proteome</keyword>
<evidence type="ECO:0000313" key="2">
    <source>
        <dbReference type="EnsemblMetazoa" id="XP_019770628.1"/>
    </source>
</evidence>
<name>A0AAR5QBN0_DENPD</name>
<reference evidence="3" key="1">
    <citation type="journal article" date="2013" name="Genome Biol.">
        <title>Draft genome of the mountain pine beetle, Dendroctonus ponderosae Hopkins, a major forest pest.</title>
        <authorList>
            <person name="Keeling C.I."/>
            <person name="Yuen M.M."/>
            <person name="Liao N.Y."/>
            <person name="Docking T.R."/>
            <person name="Chan S.K."/>
            <person name="Taylor G.A."/>
            <person name="Palmquist D.L."/>
            <person name="Jackman S.D."/>
            <person name="Nguyen A."/>
            <person name="Li M."/>
            <person name="Henderson H."/>
            <person name="Janes J.K."/>
            <person name="Zhao Y."/>
            <person name="Pandoh P."/>
            <person name="Moore R."/>
            <person name="Sperling F.A."/>
            <person name="Huber D.P."/>
            <person name="Birol I."/>
            <person name="Jones S.J."/>
            <person name="Bohlmann J."/>
        </authorList>
    </citation>
    <scope>NUCLEOTIDE SEQUENCE</scope>
</reference>
<accession>A0AAR5QBN0</accession>
<feature type="region of interest" description="Disordered" evidence="1">
    <location>
        <begin position="1"/>
        <end position="20"/>
    </location>
</feature>
<feature type="region of interest" description="Disordered" evidence="1">
    <location>
        <begin position="82"/>
        <end position="180"/>
    </location>
</feature>
<feature type="compositionally biased region" description="Basic and acidic residues" evidence="1">
    <location>
        <begin position="170"/>
        <end position="180"/>
    </location>
</feature>
<organism evidence="2 3">
    <name type="scientific">Dendroctonus ponderosae</name>
    <name type="common">Mountain pine beetle</name>
    <dbReference type="NCBI Taxonomy" id="77166"/>
    <lineage>
        <taxon>Eukaryota</taxon>
        <taxon>Metazoa</taxon>
        <taxon>Ecdysozoa</taxon>
        <taxon>Arthropoda</taxon>
        <taxon>Hexapoda</taxon>
        <taxon>Insecta</taxon>
        <taxon>Pterygota</taxon>
        <taxon>Neoptera</taxon>
        <taxon>Endopterygota</taxon>
        <taxon>Coleoptera</taxon>
        <taxon>Polyphaga</taxon>
        <taxon>Cucujiformia</taxon>
        <taxon>Curculionidae</taxon>
        <taxon>Scolytinae</taxon>
        <taxon>Dendroctonus</taxon>
    </lineage>
</organism>
<evidence type="ECO:0000313" key="3">
    <source>
        <dbReference type="Proteomes" id="UP000019118"/>
    </source>
</evidence>
<sequence>MESQSQLARKPKVILPDDESQLEENFDDLMGPSMQEANTELGLADRKEASKSLVQIVGDEEAQEGFFEEKTDKQPVFGEIAGMTEINNEYEDEKRPSISAQDKEVASEDAPMQTDSSITASKAEEDRSAATEPEQLEAQISKHSKEAEPEQLETHPSLLPEIIATQSVESDTRRKLEAST</sequence>
<dbReference type="Proteomes" id="UP000019118">
    <property type="component" value="Unassembled WGS sequence"/>
</dbReference>
<proteinExistence type="predicted"/>
<protein>
    <submittedName>
        <fullName evidence="2">Uncharacterized protein</fullName>
    </submittedName>
</protein>